<evidence type="ECO:0000313" key="17">
    <source>
        <dbReference type="Proteomes" id="UP000770717"/>
    </source>
</evidence>
<keyword evidence="6 13" id="KW-0479">Metal-binding</keyword>
<evidence type="ECO:0000256" key="1">
    <source>
        <dbReference type="ARBA" id="ARBA00001971"/>
    </source>
</evidence>
<dbReference type="Proteomes" id="UP000770717">
    <property type="component" value="Unassembled WGS sequence"/>
</dbReference>
<evidence type="ECO:0000256" key="6">
    <source>
        <dbReference type="ARBA" id="ARBA00022723"/>
    </source>
</evidence>
<evidence type="ECO:0000256" key="7">
    <source>
        <dbReference type="ARBA" id="ARBA00022824"/>
    </source>
</evidence>
<accession>A0A8J6B884</accession>
<keyword evidence="15" id="KW-0812">Transmembrane</keyword>
<evidence type="ECO:0000256" key="3">
    <source>
        <dbReference type="ARBA" id="ARBA00004406"/>
    </source>
</evidence>
<dbReference type="InterPro" id="IPR002401">
    <property type="entry name" value="Cyt_P450_E_grp-I"/>
</dbReference>
<dbReference type="AlphaFoldDB" id="A0A8J6B884"/>
<evidence type="ECO:0000256" key="14">
    <source>
        <dbReference type="RuleBase" id="RU000461"/>
    </source>
</evidence>
<evidence type="ECO:0000256" key="5">
    <source>
        <dbReference type="ARBA" id="ARBA00022617"/>
    </source>
</evidence>
<evidence type="ECO:0000256" key="11">
    <source>
        <dbReference type="ARBA" id="ARBA00023033"/>
    </source>
</evidence>
<comment type="similarity">
    <text evidence="4 14">Belongs to the cytochrome P450 family.</text>
</comment>
<evidence type="ECO:0000256" key="9">
    <source>
        <dbReference type="ARBA" id="ARBA00023002"/>
    </source>
</evidence>
<evidence type="ECO:0000256" key="13">
    <source>
        <dbReference type="PIRSR" id="PIRSR602401-1"/>
    </source>
</evidence>
<evidence type="ECO:0000256" key="2">
    <source>
        <dbReference type="ARBA" id="ARBA00004174"/>
    </source>
</evidence>
<organism evidence="16 17">
    <name type="scientific">Eleutherodactylus coqui</name>
    <name type="common">Puerto Rican coqui</name>
    <dbReference type="NCBI Taxonomy" id="57060"/>
    <lineage>
        <taxon>Eukaryota</taxon>
        <taxon>Metazoa</taxon>
        <taxon>Chordata</taxon>
        <taxon>Craniata</taxon>
        <taxon>Vertebrata</taxon>
        <taxon>Euteleostomi</taxon>
        <taxon>Amphibia</taxon>
        <taxon>Batrachia</taxon>
        <taxon>Anura</taxon>
        <taxon>Neobatrachia</taxon>
        <taxon>Hyloidea</taxon>
        <taxon>Eleutherodactylidae</taxon>
        <taxon>Eleutherodactylinae</taxon>
        <taxon>Eleutherodactylus</taxon>
        <taxon>Eleutherodactylus</taxon>
    </lineage>
</organism>
<dbReference type="InterPro" id="IPR001128">
    <property type="entry name" value="Cyt_P450"/>
</dbReference>
<reference evidence="16" key="1">
    <citation type="thesis" date="2020" institute="ProQuest LLC" country="789 East Eisenhower Parkway, Ann Arbor, MI, USA">
        <title>Comparative Genomics and Chromosome Evolution.</title>
        <authorList>
            <person name="Mudd A.B."/>
        </authorList>
    </citation>
    <scope>NUCLEOTIDE SEQUENCE</scope>
    <source>
        <strain evidence="16">HN-11 Male</strain>
        <tissue evidence="16">Kidney and liver</tissue>
    </source>
</reference>
<dbReference type="GO" id="GO:0016712">
    <property type="term" value="F:oxidoreductase activity, acting on paired donors, with incorporation or reduction of molecular oxygen, reduced flavin or flavoprotein as one donor, and incorporation of one atom of oxygen"/>
    <property type="evidence" value="ECO:0007669"/>
    <property type="project" value="TreeGrafter"/>
</dbReference>
<dbReference type="PRINTS" id="PR00385">
    <property type="entry name" value="P450"/>
</dbReference>
<evidence type="ECO:0000256" key="4">
    <source>
        <dbReference type="ARBA" id="ARBA00010617"/>
    </source>
</evidence>
<dbReference type="PANTHER" id="PTHR24300">
    <property type="entry name" value="CYTOCHROME P450 508A4-RELATED"/>
    <property type="match status" value="1"/>
</dbReference>
<dbReference type="PANTHER" id="PTHR24300:SF302">
    <property type="entry name" value="CYTOCHROME P450"/>
    <property type="match status" value="1"/>
</dbReference>
<keyword evidence="8" id="KW-0492">Microsome</keyword>
<dbReference type="SUPFAM" id="SSF48264">
    <property type="entry name" value="Cytochrome P450"/>
    <property type="match status" value="1"/>
</dbReference>
<dbReference type="EMBL" id="WNTK01011176">
    <property type="protein sequence ID" value="KAG9462466.1"/>
    <property type="molecule type" value="Genomic_DNA"/>
</dbReference>
<comment type="caution">
    <text evidence="16">The sequence shown here is derived from an EMBL/GenBank/DDBJ whole genome shotgun (WGS) entry which is preliminary data.</text>
</comment>
<dbReference type="GO" id="GO:0005506">
    <property type="term" value="F:iron ion binding"/>
    <property type="evidence" value="ECO:0007669"/>
    <property type="project" value="InterPro"/>
</dbReference>
<dbReference type="GO" id="GO:0005789">
    <property type="term" value="C:endoplasmic reticulum membrane"/>
    <property type="evidence" value="ECO:0007669"/>
    <property type="project" value="UniProtKB-SubCell"/>
</dbReference>
<dbReference type="PROSITE" id="PS00086">
    <property type="entry name" value="CYTOCHROME_P450"/>
    <property type="match status" value="1"/>
</dbReference>
<keyword evidence="15" id="KW-1133">Transmembrane helix</keyword>
<protein>
    <submittedName>
        <fullName evidence="16">Uncharacterized protein</fullName>
    </submittedName>
</protein>
<feature type="transmembrane region" description="Helical" evidence="15">
    <location>
        <begin position="45"/>
        <end position="66"/>
    </location>
</feature>
<dbReference type="OrthoDB" id="1844152at2759"/>
<gene>
    <name evidence="16" type="ORF">GDO78_014074</name>
</gene>
<dbReference type="GO" id="GO:0020037">
    <property type="term" value="F:heme binding"/>
    <property type="evidence" value="ECO:0007669"/>
    <property type="project" value="InterPro"/>
</dbReference>
<evidence type="ECO:0000256" key="15">
    <source>
        <dbReference type="SAM" id="Phobius"/>
    </source>
</evidence>
<evidence type="ECO:0000256" key="10">
    <source>
        <dbReference type="ARBA" id="ARBA00023004"/>
    </source>
</evidence>
<dbReference type="InterPro" id="IPR036396">
    <property type="entry name" value="Cyt_P450_sf"/>
</dbReference>
<keyword evidence="7" id="KW-0256">Endoplasmic reticulum</keyword>
<keyword evidence="10 13" id="KW-0408">Iron</keyword>
<feature type="binding site" description="axial binding residue" evidence="13">
    <location>
        <position position="311"/>
    </location>
    <ligand>
        <name>heme</name>
        <dbReference type="ChEBI" id="CHEBI:30413"/>
    </ligand>
    <ligandPart>
        <name>Fe</name>
        <dbReference type="ChEBI" id="CHEBI:18248"/>
    </ligandPart>
</feature>
<dbReference type="GO" id="GO:0006805">
    <property type="term" value="P:xenobiotic metabolic process"/>
    <property type="evidence" value="ECO:0007669"/>
    <property type="project" value="TreeGrafter"/>
</dbReference>
<keyword evidence="12 15" id="KW-0472">Membrane</keyword>
<dbReference type="PRINTS" id="PR00463">
    <property type="entry name" value="EP450I"/>
</dbReference>
<evidence type="ECO:0000256" key="8">
    <source>
        <dbReference type="ARBA" id="ARBA00022848"/>
    </source>
</evidence>
<keyword evidence="11 14" id="KW-0503">Monooxygenase</keyword>
<keyword evidence="17" id="KW-1185">Reference proteome</keyword>
<name>A0A8J6B884_ELECQ</name>
<proteinExistence type="inferred from homology"/>
<dbReference type="Gene3D" id="1.10.630.10">
    <property type="entry name" value="Cytochrome P450"/>
    <property type="match status" value="1"/>
</dbReference>
<comment type="cofactor">
    <cofactor evidence="1 13">
        <name>heme</name>
        <dbReference type="ChEBI" id="CHEBI:30413"/>
    </cofactor>
</comment>
<dbReference type="FunFam" id="1.10.630.10:FF:000238">
    <property type="entry name" value="Cytochrome P450 2A6"/>
    <property type="match status" value="1"/>
</dbReference>
<sequence>MRRFALSTLRDFGMGKEGIENKIIEESDFLVQKFKSYKGEPFDNLMIINAAVANIIVSILLSHRFAYEDPTLVKLLKIVHENTELAGTPAAVLYNAFPSVMRWCSRVKHTVRRNVDEMHVFVRKTFTNQRKELDANDQRNLIDSFLVKQQEVEKPELYFSNENLTALVTDLFGAGMETTSTTLRWGLLLMMKYPKVQRKVQSEIEKVIGLAEPQVIHRKQMPYTDAVIHEIQRFGNIVPTNLPHATTQDVNFRGYLLPKGTHVMPLLTSVLYDKNHFVKADEFYPEHFLDSSGNFVRKEAFMPFSAGKRSCAGESLAKMELFIFFTRLLQNFTFQAPAGATLDLTPAVGFTCAPMQHKICALPRA</sequence>
<keyword evidence="5 13" id="KW-0349">Heme</keyword>
<keyword evidence="9 14" id="KW-0560">Oxidoreductase</keyword>
<dbReference type="InterPro" id="IPR050182">
    <property type="entry name" value="Cytochrome_P450_fam2"/>
</dbReference>
<dbReference type="GO" id="GO:0006082">
    <property type="term" value="P:organic acid metabolic process"/>
    <property type="evidence" value="ECO:0007669"/>
    <property type="project" value="TreeGrafter"/>
</dbReference>
<comment type="subcellular location">
    <subcellularLocation>
        <location evidence="3">Endoplasmic reticulum membrane</location>
        <topology evidence="3">Peripheral membrane protein</topology>
    </subcellularLocation>
    <subcellularLocation>
        <location evidence="2">Microsome membrane</location>
        <topology evidence="2">Peripheral membrane protein</topology>
    </subcellularLocation>
</comment>
<dbReference type="Pfam" id="PF00067">
    <property type="entry name" value="p450"/>
    <property type="match status" value="1"/>
</dbReference>
<evidence type="ECO:0000256" key="12">
    <source>
        <dbReference type="ARBA" id="ARBA00023136"/>
    </source>
</evidence>
<dbReference type="InterPro" id="IPR017972">
    <property type="entry name" value="Cyt_P450_CS"/>
</dbReference>
<evidence type="ECO:0000313" key="16">
    <source>
        <dbReference type="EMBL" id="KAG9462466.1"/>
    </source>
</evidence>